<comment type="caution">
    <text evidence="1">The sequence shown here is derived from an EMBL/GenBank/DDBJ whole genome shotgun (WGS) entry which is preliminary data.</text>
</comment>
<accession>A0ABS4S9P4</accession>
<dbReference type="Pfam" id="PF14178">
    <property type="entry name" value="YppF"/>
    <property type="match status" value="1"/>
</dbReference>
<gene>
    <name evidence="1" type="ORF">J2Z81_002206</name>
</gene>
<proteinExistence type="predicted"/>
<organism evidence="1 2">
    <name type="scientific">Virgibacillus alimentarius</name>
    <dbReference type="NCBI Taxonomy" id="698769"/>
    <lineage>
        <taxon>Bacteria</taxon>
        <taxon>Bacillati</taxon>
        <taxon>Bacillota</taxon>
        <taxon>Bacilli</taxon>
        <taxon>Bacillales</taxon>
        <taxon>Bacillaceae</taxon>
        <taxon>Virgibacillus</taxon>
    </lineage>
</organism>
<dbReference type="EMBL" id="JAGIKX010000022">
    <property type="protein sequence ID" value="MBP2258235.1"/>
    <property type="molecule type" value="Genomic_DNA"/>
</dbReference>
<evidence type="ECO:0000313" key="2">
    <source>
        <dbReference type="Proteomes" id="UP001519294"/>
    </source>
</evidence>
<evidence type="ECO:0000313" key="1">
    <source>
        <dbReference type="EMBL" id="MBP2258235.1"/>
    </source>
</evidence>
<dbReference type="InterPro" id="IPR025553">
    <property type="entry name" value="YppF"/>
</dbReference>
<name>A0ABS4S9P4_9BACI</name>
<dbReference type="Proteomes" id="UP001519294">
    <property type="component" value="Unassembled WGS sequence"/>
</dbReference>
<protein>
    <recommendedName>
        <fullName evidence="3">YppF-like protein</fullName>
    </recommendedName>
</protein>
<sequence>MQINELFSTYERDRNQQPESINHLLDYYQKKYIAGEIDIKHYQTIYYYLQKQGAKSAHDYGTF</sequence>
<keyword evidence="2" id="KW-1185">Reference proteome</keyword>
<reference evidence="1 2" key="1">
    <citation type="submission" date="2021-03" db="EMBL/GenBank/DDBJ databases">
        <title>Genomic Encyclopedia of Type Strains, Phase IV (KMG-IV): sequencing the most valuable type-strain genomes for metagenomic binning, comparative biology and taxonomic classification.</title>
        <authorList>
            <person name="Goeker M."/>
        </authorList>
    </citation>
    <scope>NUCLEOTIDE SEQUENCE [LARGE SCALE GENOMIC DNA]</scope>
    <source>
        <strain evidence="1 2">DSM 25790</strain>
    </source>
</reference>
<dbReference type="RefSeq" id="WP_029267001.1">
    <property type="nucleotide sequence ID" value="NZ_JAGIKX010000022.1"/>
</dbReference>
<evidence type="ECO:0008006" key="3">
    <source>
        <dbReference type="Google" id="ProtNLM"/>
    </source>
</evidence>